<name>A0ABV8E0R4_9NOCA</name>
<dbReference type="Proteomes" id="UP001595696">
    <property type="component" value="Unassembled WGS sequence"/>
</dbReference>
<dbReference type="Pfam" id="PF21806">
    <property type="entry name" value="DUF6879"/>
    <property type="match status" value="1"/>
</dbReference>
<dbReference type="EMBL" id="JBHSAX010000033">
    <property type="protein sequence ID" value="MFC3966016.1"/>
    <property type="molecule type" value="Genomic_DNA"/>
</dbReference>
<comment type="caution">
    <text evidence="2">The sequence shown here is derived from an EMBL/GenBank/DDBJ whole genome shotgun (WGS) entry which is preliminary data.</text>
</comment>
<protein>
    <submittedName>
        <fullName evidence="2">DUF6879 family protein</fullName>
    </submittedName>
</protein>
<evidence type="ECO:0000313" key="2">
    <source>
        <dbReference type="EMBL" id="MFC3966016.1"/>
    </source>
</evidence>
<evidence type="ECO:0000313" key="3">
    <source>
        <dbReference type="Proteomes" id="UP001595696"/>
    </source>
</evidence>
<keyword evidence="3" id="KW-1185">Reference proteome</keyword>
<gene>
    <name evidence="2" type="ORF">ACFO0B_28840</name>
</gene>
<organism evidence="2 3">
    <name type="scientific">Nocardia jiangsuensis</name>
    <dbReference type="NCBI Taxonomy" id="1691563"/>
    <lineage>
        <taxon>Bacteria</taxon>
        <taxon>Bacillati</taxon>
        <taxon>Actinomycetota</taxon>
        <taxon>Actinomycetes</taxon>
        <taxon>Mycobacteriales</taxon>
        <taxon>Nocardiaceae</taxon>
        <taxon>Nocardia</taxon>
    </lineage>
</organism>
<evidence type="ECO:0000259" key="1">
    <source>
        <dbReference type="Pfam" id="PF21806"/>
    </source>
</evidence>
<accession>A0ABV8E0R4</accession>
<dbReference type="InterPro" id="IPR049244">
    <property type="entry name" value="DUF6879"/>
</dbReference>
<reference evidence="3" key="1">
    <citation type="journal article" date="2019" name="Int. J. Syst. Evol. Microbiol.">
        <title>The Global Catalogue of Microorganisms (GCM) 10K type strain sequencing project: providing services to taxonomists for standard genome sequencing and annotation.</title>
        <authorList>
            <consortium name="The Broad Institute Genomics Platform"/>
            <consortium name="The Broad Institute Genome Sequencing Center for Infectious Disease"/>
            <person name="Wu L."/>
            <person name="Ma J."/>
        </authorList>
    </citation>
    <scope>NUCLEOTIDE SEQUENCE [LARGE SCALE GENOMIC DNA]</scope>
    <source>
        <strain evidence="3">CGMCC 4.7330</strain>
    </source>
</reference>
<feature type="domain" description="DUF6879" evidence="1">
    <location>
        <begin position="12"/>
        <end position="171"/>
    </location>
</feature>
<sequence length="175" mass="19968">MLLRPNDEPDLWGSLFAECERSAFHLETLDAYAVASESEPLRRFLDGEPADTSWFDPWRAVLADATGRGVSVRRVRVVTQPLTDYHRWLLTLTPENITAGEDIRYLPRHLAGEVPTEDFWLFDDSRVAFHARDARNRGLAMVVTTDPGLVRYCVQTRDQLWPSATAFDEYAGSLR</sequence>
<proteinExistence type="predicted"/>
<dbReference type="RefSeq" id="WP_378616381.1">
    <property type="nucleotide sequence ID" value="NZ_JBHSAX010000033.1"/>
</dbReference>